<keyword evidence="4" id="KW-1185">Reference proteome</keyword>
<evidence type="ECO:0000313" key="4">
    <source>
        <dbReference type="Proteomes" id="UP001458415"/>
    </source>
</evidence>
<keyword evidence="2" id="KW-0472">Membrane</keyword>
<sequence>MSHNRSGPAAGQPVDTAVGSQGRRRAVAGAARVLSPRGALAVHQVDGAFLFALRAALAMALVALPIVLAGRAELAVYAMLGAFTTTFGRNLPYPRRGVRGQEPDGAEGGAEGVGADHRQTWIAQEPH</sequence>
<keyword evidence="2" id="KW-1133">Transmembrane helix</keyword>
<gene>
    <name evidence="3" type="ORF">ABT317_44155</name>
</gene>
<keyword evidence="2" id="KW-0812">Transmembrane</keyword>
<reference evidence="3 4" key="1">
    <citation type="submission" date="2024-06" db="EMBL/GenBank/DDBJ databases">
        <title>The Natural Products Discovery Center: Release of the First 8490 Sequenced Strains for Exploring Actinobacteria Biosynthetic Diversity.</title>
        <authorList>
            <person name="Kalkreuter E."/>
            <person name="Kautsar S.A."/>
            <person name="Yang D."/>
            <person name="Bader C.D."/>
            <person name="Teijaro C.N."/>
            <person name="Fluegel L."/>
            <person name="Davis C.M."/>
            <person name="Simpson J.R."/>
            <person name="Lauterbach L."/>
            <person name="Steele A.D."/>
            <person name="Gui C."/>
            <person name="Meng S."/>
            <person name="Li G."/>
            <person name="Viehrig K."/>
            <person name="Ye F."/>
            <person name="Su P."/>
            <person name="Kiefer A.F."/>
            <person name="Nichols A."/>
            <person name="Cepeda A.J."/>
            <person name="Yan W."/>
            <person name="Fan B."/>
            <person name="Jiang Y."/>
            <person name="Adhikari A."/>
            <person name="Zheng C.-J."/>
            <person name="Schuster L."/>
            <person name="Cowan T.M."/>
            <person name="Smanski M.J."/>
            <person name="Chevrette M.G."/>
            <person name="De Carvalho L.P.S."/>
            <person name="Shen B."/>
        </authorList>
    </citation>
    <scope>NUCLEOTIDE SEQUENCE [LARGE SCALE GENOMIC DNA]</scope>
    <source>
        <strain evidence="3 4">NPDC000634</strain>
    </source>
</reference>
<comment type="caution">
    <text evidence="3">The sequence shown here is derived from an EMBL/GenBank/DDBJ whole genome shotgun (WGS) entry which is preliminary data.</text>
</comment>
<feature type="non-terminal residue" evidence="3">
    <location>
        <position position="127"/>
    </location>
</feature>
<proteinExistence type="predicted"/>
<organism evidence="3 4">
    <name type="scientific">Streptomyces carpinensis</name>
    <dbReference type="NCBI Taxonomy" id="66369"/>
    <lineage>
        <taxon>Bacteria</taxon>
        <taxon>Bacillati</taxon>
        <taxon>Actinomycetota</taxon>
        <taxon>Actinomycetes</taxon>
        <taxon>Kitasatosporales</taxon>
        <taxon>Streptomycetaceae</taxon>
        <taxon>Streptomyces</taxon>
    </lineage>
</organism>
<feature type="region of interest" description="Disordered" evidence="1">
    <location>
        <begin position="92"/>
        <end position="127"/>
    </location>
</feature>
<feature type="transmembrane region" description="Helical" evidence="2">
    <location>
        <begin position="47"/>
        <end position="68"/>
    </location>
</feature>
<evidence type="ECO:0000256" key="2">
    <source>
        <dbReference type="SAM" id="Phobius"/>
    </source>
</evidence>
<dbReference type="EMBL" id="JBEPCU010001505">
    <property type="protein sequence ID" value="MER6983764.1"/>
    <property type="molecule type" value="Genomic_DNA"/>
</dbReference>
<protein>
    <recommendedName>
        <fullName evidence="5">DUF4395 domain-containing protein</fullName>
    </recommendedName>
</protein>
<name>A0ABV1WHU2_9ACTN</name>
<evidence type="ECO:0008006" key="5">
    <source>
        <dbReference type="Google" id="ProtNLM"/>
    </source>
</evidence>
<dbReference type="Proteomes" id="UP001458415">
    <property type="component" value="Unassembled WGS sequence"/>
</dbReference>
<feature type="region of interest" description="Disordered" evidence="1">
    <location>
        <begin position="1"/>
        <end position="21"/>
    </location>
</feature>
<accession>A0ABV1WHU2</accession>
<evidence type="ECO:0000256" key="1">
    <source>
        <dbReference type="SAM" id="MobiDB-lite"/>
    </source>
</evidence>
<evidence type="ECO:0000313" key="3">
    <source>
        <dbReference type="EMBL" id="MER6983764.1"/>
    </source>
</evidence>